<accession>A0A382L1C6</accession>
<feature type="non-terminal residue" evidence="1">
    <location>
        <position position="1"/>
    </location>
</feature>
<name>A0A382L1C6_9ZZZZ</name>
<evidence type="ECO:0000313" key="1">
    <source>
        <dbReference type="EMBL" id="SVC29563.1"/>
    </source>
</evidence>
<dbReference type="AlphaFoldDB" id="A0A382L1C6"/>
<proteinExistence type="predicted"/>
<gene>
    <name evidence="1" type="ORF">METZ01_LOCUS282417</name>
</gene>
<dbReference type="EMBL" id="UINC01083654">
    <property type="protein sequence ID" value="SVC29563.1"/>
    <property type="molecule type" value="Genomic_DNA"/>
</dbReference>
<sequence>LGIELVYSWIISGNSAIIYSTFRARTIAVFRIAENSSSRYNSECHFKKNAKQLVDGFQD</sequence>
<reference evidence="1" key="1">
    <citation type="submission" date="2018-05" db="EMBL/GenBank/DDBJ databases">
        <authorList>
            <person name="Lanie J.A."/>
            <person name="Ng W.-L."/>
            <person name="Kazmierczak K.M."/>
            <person name="Andrzejewski T.M."/>
            <person name="Davidsen T.M."/>
            <person name="Wayne K.J."/>
            <person name="Tettelin H."/>
            <person name="Glass J.I."/>
            <person name="Rusch D."/>
            <person name="Podicherti R."/>
            <person name="Tsui H.-C.T."/>
            <person name="Winkler M.E."/>
        </authorList>
    </citation>
    <scope>NUCLEOTIDE SEQUENCE</scope>
</reference>
<protein>
    <submittedName>
        <fullName evidence="1">Uncharacterized protein</fullName>
    </submittedName>
</protein>
<organism evidence="1">
    <name type="scientific">marine metagenome</name>
    <dbReference type="NCBI Taxonomy" id="408172"/>
    <lineage>
        <taxon>unclassified sequences</taxon>
        <taxon>metagenomes</taxon>
        <taxon>ecological metagenomes</taxon>
    </lineage>
</organism>